<dbReference type="AlphaFoldDB" id="A0A212J666"/>
<dbReference type="InterPro" id="IPR029062">
    <property type="entry name" value="Class_I_gatase-like"/>
</dbReference>
<dbReference type="SUPFAM" id="SSF52317">
    <property type="entry name" value="Class I glutamine amidotransferase-like"/>
    <property type="match status" value="1"/>
</dbReference>
<organism evidence="2">
    <name type="scientific">uncultured Dysgonomonas sp</name>
    <dbReference type="NCBI Taxonomy" id="206096"/>
    <lineage>
        <taxon>Bacteria</taxon>
        <taxon>Pseudomonadati</taxon>
        <taxon>Bacteroidota</taxon>
        <taxon>Bacteroidia</taxon>
        <taxon>Bacteroidales</taxon>
        <taxon>Dysgonomonadaceae</taxon>
        <taxon>Dysgonomonas</taxon>
        <taxon>environmental samples</taxon>
    </lineage>
</organism>
<dbReference type="EMBL" id="FLUM01000001">
    <property type="protein sequence ID" value="SBV94904.1"/>
    <property type="molecule type" value="Genomic_DNA"/>
</dbReference>
<dbReference type="PANTHER" id="PTHR43130">
    <property type="entry name" value="ARAC-FAMILY TRANSCRIPTIONAL REGULATOR"/>
    <property type="match status" value="1"/>
</dbReference>
<proteinExistence type="predicted"/>
<evidence type="ECO:0000259" key="1">
    <source>
        <dbReference type="Pfam" id="PF01965"/>
    </source>
</evidence>
<dbReference type="CDD" id="cd03139">
    <property type="entry name" value="GATase1_PfpI_2"/>
    <property type="match status" value="1"/>
</dbReference>
<feature type="domain" description="DJ-1/PfpI" evidence="1">
    <location>
        <begin position="5"/>
        <end position="165"/>
    </location>
</feature>
<sequence length="197" mass="21968">MIFNILLFPGFETLDVFGPVEIFGKVEGSTIRYYSETGGLICNADNIKIKTNPVELLIPEETNILLIPGGMGTRKEIENPVFIEKIRTLAIASQYTLTVCTGSALLAKTGLLDGRSATSNKRAFEWVESASSQVNWIKRARWVKDGKYYTSSGVSAGMDMALGFIRDMLGTEEARKIAFRIEYNWQEDESADNFCNQ</sequence>
<dbReference type="Gene3D" id="3.40.50.880">
    <property type="match status" value="1"/>
</dbReference>
<gene>
    <name evidence="2" type="ORF">KL86DYS1_11254</name>
</gene>
<accession>A0A212J666</accession>
<dbReference type="PANTHER" id="PTHR43130:SF15">
    <property type="entry name" value="THIJ_PFPI FAMILY PROTEIN (AFU_ORTHOLOGUE AFUA_5G14240)"/>
    <property type="match status" value="1"/>
</dbReference>
<reference evidence="2" key="1">
    <citation type="submission" date="2016-04" db="EMBL/GenBank/DDBJ databases">
        <authorList>
            <person name="Evans L.H."/>
            <person name="Alamgir A."/>
            <person name="Owens N."/>
            <person name="Weber N.D."/>
            <person name="Virtaneva K."/>
            <person name="Barbian K."/>
            <person name="Babar A."/>
            <person name="Rosenke K."/>
        </authorList>
    </citation>
    <scope>NUCLEOTIDE SEQUENCE</scope>
    <source>
        <strain evidence="2">86-1</strain>
    </source>
</reference>
<protein>
    <recommendedName>
        <fullName evidence="1">DJ-1/PfpI domain-containing protein</fullName>
    </recommendedName>
</protein>
<dbReference type="Pfam" id="PF01965">
    <property type="entry name" value="DJ-1_PfpI"/>
    <property type="match status" value="1"/>
</dbReference>
<dbReference type="InterPro" id="IPR002818">
    <property type="entry name" value="DJ-1/PfpI"/>
</dbReference>
<dbReference type="InterPro" id="IPR052158">
    <property type="entry name" value="INH-QAR"/>
</dbReference>
<dbReference type="RefSeq" id="WP_296939096.1">
    <property type="nucleotide sequence ID" value="NZ_LT599032.1"/>
</dbReference>
<evidence type="ECO:0000313" key="2">
    <source>
        <dbReference type="EMBL" id="SBV94904.1"/>
    </source>
</evidence>
<name>A0A212J666_9BACT</name>